<protein>
    <submittedName>
        <fullName evidence="2">Uncharacterized protein</fullName>
    </submittedName>
</protein>
<feature type="transmembrane region" description="Helical" evidence="1">
    <location>
        <begin position="87"/>
        <end position="107"/>
    </location>
</feature>
<accession>A0AA36BHX8</accession>
<keyword evidence="1" id="KW-0472">Membrane</keyword>
<organism evidence="2 3">
    <name type="scientific">Octopus vulgaris</name>
    <name type="common">Common octopus</name>
    <dbReference type="NCBI Taxonomy" id="6645"/>
    <lineage>
        <taxon>Eukaryota</taxon>
        <taxon>Metazoa</taxon>
        <taxon>Spiralia</taxon>
        <taxon>Lophotrochozoa</taxon>
        <taxon>Mollusca</taxon>
        <taxon>Cephalopoda</taxon>
        <taxon>Coleoidea</taxon>
        <taxon>Octopodiformes</taxon>
        <taxon>Octopoda</taxon>
        <taxon>Incirrata</taxon>
        <taxon>Octopodidae</taxon>
        <taxon>Octopus</taxon>
    </lineage>
</organism>
<keyword evidence="1" id="KW-0812">Transmembrane</keyword>
<sequence length="222" mass="24323">MSSSFFPPFFLSLSALPPTPPLSVPYCFTIAFTAFRFLTLSHPSFLSFQPSLTLFAFLLLSLSLSFSLSFSSLSLFVFLSFRHPLTLFYAFFSFPLSLSVSFFPLSITTSSFIPSHPLTAVTFSSQASPPTLTLSTSLPPPPSISISLARSLSLSLSLSSSNTHSYTHPLSLSLSVFFSSIPTEALKPNHIPLLIPTLLKNINALCHKFLNDGRSLPLRFIK</sequence>
<proteinExistence type="predicted"/>
<evidence type="ECO:0000313" key="3">
    <source>
        <dbReference type="Proteomes" id="UP001162480"/>
    </source>
</evidence>
<feature type="transmembrane region" description="Helical" evidence="1">
    <location>
        <begin position="52"/>
        <end position="81"/>
    </location>
</feature>
<keyword evidence="3" id="KW-1185">Reference proteome</keyword>
<dbReference type="Proteomes" id="UP001162480">
    <property type="component" value="Chromosome 15"/>
</dbReference>
<dbReference type="EMBL" id="OX597828">
    <property type="protein sequence ID" value="CAI9733727.1"/>
    <property type="molecule type" value="Genomic_DNA"/>
</dbReference>
<gene>
    <name evidence="2" type="ORF">OCTVUL_1B003378</name>
</gene>
<evidence type="ECO:0000313" key="2">
    <source>
        <dbReference type="EMBL" id="CAI9733727.1"/>
    </source>
</evidence>
<dbReference type="AlphaFoldDB" id="A0AA36BHX8"/>
<evidence type="ECO:0000256" key="1">
    <source>
        <dbReference type="SAM" id="Phobius"/>
    </source>
</evidence>
<reference evidence="2" key="1">
    <citation type="submission" date="2023-08" db="EMBL/GenBank/DDBJ databases">
        <authorList>
            <person name="Alioto T."/>
            <person name="Alioto T."/>
            <person name="Gomez Garrido J."/>
        </authorList>
    </citation>
    <scope>NUCLEOTIDE SEQUENCE</scope>
</reference>
<name>A0AA36BHX8_OCTVU</name>
<keyword evidence="1" id="KW-1133">Transmembrane helix</keyword>